<sequence>MTNITKETNTRNWTMPEIELPNIPSNSFTITDFGAVGDGVTNNTEAFRKAIAACTEAGGGKVIIPAGLWLTGPIILASRLELHAQAGATVMFSTNFDDYPLILSTYEGWETVRCTSPLDGEGLEDIAITGPGVFDGGGDAWRYVKKWKLTELQWNKLTKTGVVDGDSWWPTEQGLNGAKLVDRLISEGVKDPKAFEPARDYLRPNLLSLRRCKRLLLDGPTFQNSPAWNVHPWASEHVTLRNLTIRNPWYGQNGDGLDLESCRYALVENCTFDVGDDAICMKSGKDKEGRERGIPSEYIIIRNCIVYHGHGGFVVGSEMSGGVRCVEVSDCTFMGTDIGIRFKTARGRGGVVEDILMKNIRMINIDGEAISFSMFYEGKEGSGTLSEDKHPITDETPVFRNLHMEDIVCTGAEVAFLIKGLVEVPMEGLTLTRYKAIADRGVECTNATNLALTDVDIQVKEGPMVKLHQCNDVRITRMSGCGSESDDRFLVATGNRSDSIVLDGLATCDSHRKIEALNGAEGKVQVK</sequence>
<accession>A0ACC7NUS9</accession>
<protein>
    <submittedName>
        <fullName evidence="1">Glycoside hydrolase family 28 protein</fullName>
        <ecNumber evidence="1">3.2.1.-</ecNumber>
    </submittedName>
</protein>
<keyword evidence="2" id="KW-1185">Reference proteome</keyword>
<evidence type="ECO:0000313" key="1">
    <source>
        <dbReference type="EMBL" id="MFM9328506.1"/>
    </source>
</evidence>
<comment type="caution">
    <text evidence="1">The sequence shown here is derived from an EMBL/GenBank/DDBJ whole genome shotgun (WGS) entry which is preliminary data.</text>
</comment>
<keyword evidence="1" id="KW-0326">Glycosidase</keyword>
<dbReference type="EC" id="3.2.1.-" evidence="1"/>
<gene>
    <name evidence="1" type="ORF">ACI1P1_09425</name>
</gene>
<dbReference type="Proteomes" id="UP001631969">
    <property type="component" value="Unassembled WGS sequence"/>
</dbReference>
<proteinExistence type="predicted"/>
<reference evidence="1" key="1">
    <citation type="submission" date="2024-12" db="EMBL/GenBank/DDBJ databases">
        <authorList>
            <person name="Wu N."/>
        </authorList>
    </citation>
    <scope>NUCLEOTIDE SEQUENCE</scope>
    <source>
        <strain evidence="1">P15</strain>
    </source>
</reference>
<organism evidence="1 2">
    <name type="scientific">Paenibacillus mesotrionivorans</name>
    <dbReference type="NCBI Taxonomy" id="3160968"/>
    <lineage>
        <taxon>Bacteria</taxon>
        <taxon>Bacillati</taxon>
        <taxon>Bacillota</taxon>
        <taxon>Bacilli</taxon>
        <taxon>Bacillales</taxon>
        <taxon>Paenibacillaceae</taxon>
        <taxon>Paenibacillus</taxon>
    </lineage>
</organism>
<name>A0ACC7NUS9_9BACL</name>
<evidence type="ECO:0000313" key="2">
    <source>
        <dbReference type="Proteomes" id="UP001631969"/>
    </source>
</evidence>
<keyword evidence="1" id="KW-0378">Hydrolase</keyword>
<dbReference type="EMBL" id="JBJURJ010000005">
    <property type="protein sequence ID" value="MFM9328506.1"/>
    <property type="molecule type" value="Genomic_DNA"/>
</dbReference>